<dbReference type="GO" id="GO:0003700">
    <property type="term" value="F:DNA-binding transcription factor activity"/>
    <property type="evidence" value="ECO:0007669"/>
    <property type="project" value="InterPro"/>
</dbReference>
<keyword evidence="5" id="KW-0539">Nucleus</keyword>
<dbReference type="AlphaFoldDB" id="A0A9J6DPJ2"/>
<sequence>MTGANRPSALPSSKSIRGAAQCRVGRLGRQRRTDARTHKASPGSLLSLIIAILRSISGKTPPETRSDWPASRHVVRRFRGRGICTLQAALPAAQTLLPRWRSSGGERGSKNAPPMLVGLRWRRRIRLLERRRGRHATALSPATTGRDRTSASASERRRLLGEERGSAPFRAALPVSCSRRSGMAWRGAARLHRTGVGTSTRATATGGAAPTTSTTAPHARRRNRPLLGLQCCPDVAPVCPFVVDGLLRPVTVVTWLRNPTAGPPVTELEPRYNGRILGGGENAPEYTREGMGHLGLSKWRPRETNGARCGTNDNVKSLPERRMRVACVEFAYSISEQPVCACELVPVAPRVFGSEEEMGKDEAGVCVLNEVEQQGKRRRLLAFGKRDEAVERHPTILQKKKKRKVKFFRFRGPFSENSVACPVAKVAGLALEAAEAFALEPQPPQTATKIGDLDLAMSSYFANSYLPDMRPASGGVVVGNGGDHYGPPQQQPQPNGDHCDQRQQQYLQQHSYGGSPQGYPRFPPYDRLEIRAINSAPNSPSPPSGYYGNHCGVPPTPHQQQQPPQSMTHPSAYVPAAASVDGGQNCRGSPSEAPVPPAMAQYPSCKMQGAPLGAGDLPARAASECVPPQTPVMHQAACGSPPGVHHSPPQQQLYSPSHGGMPPNGQPTHNSGAMPSPLYPWMRSQFGACGCSSPTPRPGFTPKPPRVERYSSLLPEILFSCLRRPSAT</sequence>
<keyword evidence="3" id="KW-0238">DNA-binding</keyword>
<feature type="region of interest" description="Disordered" evidence="6">
    <location>
        <begin position="196"/>
        <end position="220"/>
    </location>
</feature>
<dbReference type="Proteomes" id="UP000821866">
    <property type="component" value="Chromosome 6"/>
</dbReference>
<evidence type="ECO:0000256" key="5">
    <source>
        <dbReference type="ARBA" id="ARBA00023242"/>
    </source>
</evidence>
<evidence type="ECO:0000313" key="8">
    <source>
        <dbReference type="Proteomes" id="UP000821866"/>
    </source>
</evidence>
<evidence type="ECO:0000256" key="2">
    <source>
        <dbReference type="ARBA" id="ARBA00022473"/>
    </source>
</evidence>
<reference evidence="7" key="1">
    <citation type="journal article" date="2020" name="Cell">
        <title>Large-Scale Comparative Analyses of Tick Genomes Elucidate Their Genetic Diversity and Vector Capacities.</title>
        <authorList>
            <consortium name="Tick Genome and Microbiome Consortium (TIGMIC)"/>
            <person name="Jia N."/>
            <person name="Wang J."/>
            <person name="Shi W."/>
            <person name="Du L."/>
            <person name="Sun Y."/>
            <person name="Zhan W."/>
            <person name="Jiang J.F."/>
            <person name="Wang Q."/>
            <person name="Zhang B."/>
            <person name="Ji P."/>
            <person name="Bell-Sakyi L."/>
            <person name="Cui X.M."/>
            <person name="Yuan T.T."/>
            <person name="Jiang B.G."/>
            <person name="Yang W.F."/>
            <person name="Lam T.T."/>
            <person name="Chang Q.C."/>
            <person name="Ding S.J."/>
            <person name="Wang X.J."/>
            <person name="Zhu J.G."/>
            <person name="Ruan X.D."/>
            <person name="Zhao L."/>
            <person name="Wei J.T."/>
            <person name="Ye R.Z."/>
            <person name="Que T.C."/>
            <person name="Du C.H."/>
            <person name="Zhou Y.H."/>
            <person name="Cheng J.X."/>
            <person name="Dai P.F."/>
            <person name="Guo W.B."/>
            <person name="Han X.H."/>
            <person name="Huang E.J."/>
            <person name="Li L.F."/>
            <person name="Wei W."/>
            <person name="Gao Y.C."/>
            <person name="Liu J.Z."/>
            <person name="Shao H.Z."/>
            <person name="Wang X."/>
            <person name="Wang C.C."/>
            <person name="Yang T.C."/>
            <person name="Huo Q.B."/>
            <person name="Li W."/>
            <person name="Chen H.Y."/>
            <person name="Chen S.E."/>
            <person name="Zhou L.G."/>
            <person name="Ni X.B."/>
            <person name="Tian J.H."/>
            <person name="Sheng Y."/>
            <person name="Liu T."/>
            <person name="Pan Y.S."/>
            <person name="Xia L.Y."/>
            <person name="Li J."/>
            <person name="Zhao F."/>
            <person name="Cao W.C."/>
        </authorList>
    </citation>
    <scope>NUCLEOTIDE SEQUENCE</scope>
    <source>
        <strain evidence="7">Rmic-2018</strain>
    </source>
</reference>
<gene>
    <name evidence="7" type="ORF">HPB51_020761</name>
</gene>
<feature type="region of interest" description="Disordered" evidence="6">
    <location>
        <begin position="1"/>
        <end position="40"/>
    </location>
</feature>
<feature type="compositionally biased region" description="Low complexity" evidence="6">
    <location>
        <begin position="196"/>
        <end position="217"/>
    </location>
</feature>
<feature type="region of interest" description="Disordered" evidence="6">
    <location>
        <begin position="132"/>
        <end position="163"/>
    </location>
</feature>
<dbReference type="VEuPathDB" id="VectorBase:LOC119172359"/>
<proteinExistence type="predicted"/>
<keyword evidence="4" id="KW-0371">Homeobox</keyword>
<feature type="region of interest" description="Disordered" evidence="6">
    <location>
        <begin position="473"/>
        <end position="503"/>
    </location>
</feature>
<dbReference type="PROSITE" id="PS00032">
    <property type="entry name" value="ANTENNAPEDIA"/>
    <property type="match status" value="1"/>
</dbReference>
<feature type="region of interest" description="Disordered" evidence="6">
    <location>
        <begin position="533"/>
        <end position="597"/>
    </location>
</feature>
<keyword evidence="8" id="KW-1185">Reference proteome</keyword>
<evidence type="ECO:0000256" key="4">
    <source>
        <dbReference type="ARBA" id="ARBA00023155"/>
    </source>
</evidence>
<comment type="subcellular location">
    <subcellularLocation>
        <location evidence="1">Nucleus</location>
    </subcellularLocation>
</comment>
<reference evidence="7" key="2">
    <citation type="submission" date="2021-09" db="EMBL/GenBank/DDBJ databases">
        <authorList>
            <person name="Jia N."/>
            <person name="Wang J."/>
            <person name="Shi W."/>
            <person name="Du L."/>
            <person name="Sun Y."/>
            <person name="Zhan W."/>
            <person name="Jiang J."/>
            <person name="Wang Q."/>
            <person name="Zhang B."/>
            <person name="Ji P."/>
            <person name="Sakyi L.B."/>
            <person name="Cui X."/>
            <person name="Yuan T."/>
            <person name="Jiang B."/>
            <person name="Yang W."/>
            <person name="Lam T.T.-Y."/>
            <person name="Chang Q."/>
            <person name="Ding S."/>
            <person name="Wang X."/>
            <person name="Zhu J."/>
            <person name="Ruan X."/>
            <person name="Zhao L."/>
            <person name="Wei J."/>
            <person name="Que T."/>
            <person name="Du C."/>
            <person name="Cheng J."/>
            <person name="Dai P."/>
            <person name="Han X."/>
            <person name="Huang E."/>
            <person name="Gao Y."/>
            <person name="Liu J."/>
            <person name="Shao H."/>
            <person name="Ye R."/>
            <person name="Li L."/>
            <person name="Wei W."/>
            <person name="Wang X."/>
            <person name="Wang C."/>
            <person name="Huo Q."/>
            <person name="Li W."/>
            <person name="Guo W."/>
            <person name="Chen H."/>
            <person name="Chen S."/>
            <person name="Zhou L."/>
            <person name="Zhou L."/>
            <person name="Ni X."/>
            <person name="Tian J."/>
            <person name="Zhou Y."/>
            <person name="Sheng Y."/>
            <person name="Liu T."/>
            <person name="Pan Y."/>
            <person name="Xia L."/>
            <person name="Li J."/>
            <person name="Zhao F."/>
            <person name="Cao W."/>
        </authorList>
    </citation>
    <scope>NUCLEOTIDE SEQUENCE</scope>
    <source>
        <strain evidence="7">Rmic-2018</strain>
        <tissue evidence="7">Larvae</tissue>
    </source>
</reference>
<dbReference type="EMBL" id="JABSTU010000008">
    <property type="protein sequence ID" value="KAH8024003.1"/>
    <property type="molecule type" value="Genomic_DNA"/>
</dbReference>
<comment type="caution">
    <text evidence="7">The sequence shown here is derived from an EMBL/GenBank/DDBJ whole genome shotgun (WGS) entry which is preliminary data.</text>
</comment>
<evidence type="ECO:0000256" key="3">
    <source>
        <dbReference type="ARBA" id="ARBA00023125"/>
    </source>
</evidence>
<feature type="compositionally biased region" description="Low complexity" evidence="6">
    <location>
        <begin position="558"/>
        <end position="571"/>
    </location>
</feature>
<dbReference type="GO" id="GO:0003677">
    <property type="term" value="F:DNA binding"/>
    <property type="evidence" value="ECO:0007669"/>
    <property type="project" value="UniProtKB-KW"/>
</dbReference>
<accession>A0A9J6DPJ2</accession>
<name>A0A9J6DPJ2_RHIMP</name>
<protein>
    <submittedName>
        <fullName evidence="7">Uncharacterized protein</fullName>
    </submittedName>
</protein>
<dbReference type="InterPro" id="IPR001827">
    <property type="entry name" value="Homeobox_Antennapedia_CS"/>
</dbReference>
<dbReference type="GO" id="GO:0005634">
    <property type="term" value="C:nucleus"/>
    <property type="evidence" value="ECO:0007669"/>
    <property type="project" value="UniProtKB-SubCell"/>
</dbReference>
<keyword evidence="2" id="KW-0217">Developmental protein</keyword>
<organism evidence="7 8">
    <name type="scientific">Rhipicephalus microplus</name>
    <name type="common">Cattle tick</name>
    <name type="synonym">Boophilus microplus</name>
    <dbReference type="NCBI Taxonomy" id="6941"/>
    <lineage>
        <taxon>Eukaryota</taxon>
        <taxon>Metazoa</taxon>
        <taxon>Ecdysozoa</taxon>
        <taxon>Arthropoda</taxon>
        <taxon>Chelicerata</taxon>
        <taxon>Arachnida</taxon>
        <taxon>Acari</taxon>
        <taxon>Parasitiformes</taxon>
        <taxon>Ixodida</taxon>
        <taxon>Ixodoidea</taxon>
        <taxon>Ixodidae</taxon>
        <taxon>Rhipicephalinae</taxon>
        <taxon>Rhipicephalus</taxon>
        <taxon>Boophilus</taxon>
    </lineage>
</organism>
<evidence type="ECO:0000256" key="6">
    <source>
        <dbReference type="SAM" id="MobiDB-lite"/>
    </source>
</evidence>
<feature type="compositionally biased region" description="Basic and acidic residues" evidence="6">
    <location>
        <begin position="145"/>
        <end position="163"/>
    </location>
</feature>
<evidence type="ECO:0000256" key="1">
    <source>
        <dbReference type="ARBA" id="ARBA00004123"/>
    </source>
</evidence>
<feature type="region of interest" description="Disordered" evidence="6">
    <location>
        <begin position="639"/>
        <end position="673"/>
    </location>
</feature>
<evidence type="ECO:0000313" key="7">
    <source>
        <dbReference type="EMBL" id="KAH8024003.1"/>
    </source>
</evidence>